<comment type="caution">
    <text evidence="1">The sequence shown here is derived from an EMBL/GenBank/DDBJ whole genome shotgun (WGS) entry which is preliminary data.</text>
</comment>
<dbReference type="PANTHER" id="PTHR36681">
    <property type="entry name" value="NUCLEAR GTPASE, GERMINAL CENTER-ASSOCIATED, TANDEM DUPLICATE 3"/>
    <property type="match status" value="1"/>
</dbReference>
<dbReference type="VEuPathDB" id="FungiDB:MMYC01_200959"/>
<dbReference type="Proteomes" id="UP000078237">
    <property type="component" value="Unassembled WGS sequence"/>
</dbReference>
<organism evidence="1 2">
    <name type="scientific">Madurella mycetomatis</name>
    <dbReference type="NCBI Taxonomy" id="100816"/>
    <lineage>
        <taxon>Eukaryota</taxon>
        <taxon>Fungi</taxon>
        <taxon>Dikarya</taxon>
        <taxon>Ascomycota</taxon>
        <taxon>Pezizomycotina</taxon>
        <taxon>Sordariomycetes</taxon>
        <taxon>Sordariomycetidae</taxon>
        <taxon>Sordariales</taxon>
        <taxon>Sordariales incertae sedis</taxon>
        <taxon>Madurella</taxon>
    </lineage>
</organism>
<evidence type="ECO:0000313" key="1">
    <source>
        <dbReference type="EMBL" id="KXX82154.1"/>
    </source>
</evidence>
<keyword evidence="2" id="KW-1185">Reference proteome</keyword>
<proteinExistence type="predicted"/>
<dbReference type="OrthoDB" id="4580950at2759"/>
<gene>
    <name evidence="1" type="ORF">MMYC01_200959</name>
</gene>
<dbReference type="AlphaFoldDB" id="A0A175WH07"/>
<sequence length="76" mass="8285">MAIWPLINHVDIYLKADIVKGGIVLVDVPGLLDIVESRAAVARKHYQNLSVTAIVTPCVRAADERTAVNLMTETKS</sequence>
<dbReference type="EMBL" id="LCTW02000020">
    <property type="protein sequence ID" value="KXX82154.1"/>
    <property type="molecule type" value="Genomic_DNA"/>
</dbReference>
<reference evidence="1 2" key="1">
    <citation type="journal article" date="2016" name="Genome Announc.">
        <title>Genome Sequence of Madurella mycetomatis mm55, Isolated from a Human Mycetoma Case in Sudan.</title>
        <authorList>
            <person name="Smit S."/>
            <person name="Derks M.F."/>
            <person name="Bervoets S."/>
            <person name="Fahal A."/>
            <person name="van Leeuwen W."/>
            <person name="van Belkum A."/>
            <person name="van de Sande W.W."/>
        </authorList>
    </citation>
    <scope>NUCLEOTIDE SEQUENCE [LARGE SCALE GENOMIC DNA]</scope>
    <source>
        <strain evidence="2">mm55</strain>
    </source>
</reference>
<protein>
    <submittedName>
        <fullName evidence="1">Nuclear GTPase SLIP-GC</fullName>
    </submittedName>
</protein>
<dbReference type="PANTHER" id="PTHR36681:SF3">
    <property type="entry name" value="NUCLEAR GTPASE, GERMINAL CENTER-ASSOCIATED, TANDEM DUPLICATE 3"/>
    <property type="match status" value="1"/>
</dbReference>
<evidence type="ECO:0000313" key="2">
    <source>
        <dbReference type="Proteomes" id="UP000078237"/>
    </source>
</evidence>
<accession>A0A175WH07</accession>
<name>A0A175WH07_9PEZI</name>